<reference evidence="1" key="1">
    <citation type="submission" date="2023-04" db="EMBL/GenBank/DDBJ databases">
        <title>Ambrosiozyma monospora NBRC 10751.</title>
        <authorList>
            <person name="Ichikawa N."/>
            <person name="Sato H."/>
            <person name="Tonouchi N."/>
        </authorList>
    </citation>
    <scope>NUCLEOTIDE SEQUENCE</scope>
    <source>
        <strain evidence="1">NBRC 10751</strain>
    </source>
</reference>
<gene>
    <name evidence="1" type="ORF">Amon02_000698000</name>
</gene>
<accession>A0ACB5TAH5</accession>
<proteinExistence type="predicted"/>
<dbReference type="EMBL" id="BSXS01005640">
    <property type="protein sequence ID" value="GME84635.1"/>
    <property type="molecule type" value="Genomic_DNA"/>
</dbReference>
<comment type="caution">
    <text evidence="1">The sequence shown here is derived from an EMBL/GenBank/DDBJ whole genome shotgun (WGS) entry which is preliminary data.</text>
</comment>
<sequence length="402" mass="44768">MPWGAFQTLSVSYASEVCPLTLRIYLTTFVNACWVIGQLISSCVLKGVLNIEGVNGYKIPFALQWVFPLPIAIGIYLAPESPWWLIKKGRDEEAKHSIKRLLSANEHMPDTEPLANAMLNKMQLTVKEEELVGAGTTYWDCLKGANLRRTRVASMCWLAQNITGSTLMGYSTYFYTQAGLDTGMSFTFTIIQYILGLIGTVGSWFLSIRGGRFDIYFAGLCIQAILLIVVGGLGCASSKGASWGIGSMLLVFTFVYDMTVGPITYCIVSEIPSVQMRTKTIIIARNIYNVSGIVLYIITPYMLNPTAWNWKAKTGFFWAGFAVACSIWAWFDLPETKGRTFAELDKLFNAGVSARKFKSTEVETFNSKAMLERAQGDEIKNMVETTKQIDNGIFEKDPQQKV</sequence>
<keyword evidence="2" id="KW-1185">Reference proteome</keyword>
<evidence type="ECO:0000313" key="1">
    <source>
        <dbReference type="EMBL" id="GME84635.1"/>
    </source>
</evidence>
<organism evidence="1 2">
    <name type="scientific">Ambrosiozyma monospora</name>
    <name type="common">Yeast</name>
    <name type="synonym">Endomycopsis monosporus</name>
    <dbReference type="NCBI Taxonomy" id="43982"/>
    <lineage>
        <taxon>Eukaryota</taxon>
        <taxon>Fungi</taxon>
        <taxon>Dikarya</taxon>
        <taxon>Ascomycota</taxon>
        <taxon>Saccharomycotina</taxon>
        <taxon>Pichiomycetes</taxon>
        <taxon>Pichiales</taxon>
        <taxon>Pichiaceae</taxon>
        <taxon>Ambrosiozyma</taxon>
    </lineage>
</organism>
<protein>
    <submittedName>
        <fullName evidence="1">Unnamed protein product</fullName>
    </submittedName>
</protein>
<dbReference type="Proteomes" id="UP001165064">
    <property type="component" value="Unassembled WGS sequence"/>
</dbReference>
<evidence type="ECO:0000313" key="2">
    <source>
        <dbReference type="Proteomes" id="UP001165064"/>
    </source>
</evidence>
<name>A0ACB5TAH5_AMBMO</name>